<protein>
    <submittedName>
        <fullName evidence="4">Uncharacterized protein LOC108561474</fullName>
    </submittedName>
</protein>
<feature type="region of interest" description="Disordered" evidence="1">
    <location>
        <begin position="164"/>
        <end position="217"/>
    </location>
</feature>
<dbReference type="InterPro" id="IPR031720">
    <property type="entry name" value="DUF4728"/>
</dbReference>
<feature type="compositionally biased region" description="Polar residues" evidence="1">
    <location>
        <begin position="164"/>
        <end position="191"/>
    </location>
</feature>
<evidence type="ECO:0000313" key="4">
    <source>
        <dbReference type="RefSeq" id="XP_017774910.1"/>
    </source>
</evidence>
<dbReference type="PANTHER" id="PTHR36694:SF11">
    <property type="entry name" value="LP21121P-RELATED"/>
    <property type="match status" value="1"/>
</dbReference>
<dbReference type="Proteomes" id="UP000695000">
    <property type="component" value="Unplaced"/>
</dbReference>
<organism evidence="3 4">
    <name type="scientific">Nicrophorus vespilloides</name>
    <name type="common">Boreal carrion beetle</name>
    <dbReference type="NCBI Taxonomy" id="110193"/>
    <lineage>
        <taxon>Eukaryota</taxon>
        <taxon>Metazoa</taxon>
        <taxon>Ecdysozoa</taxon>
        <taxon>Arthropoda</taxon>
        <taxon>Hexapoda</taxon>
        <taxon>Insecta</taxon>
        <taxon>Pterygota</taxon>
        <taxon>Neoptera</taxon>
        <taxon>Endopterygota</taxon>
        <taxon>Coleoptera</taxon>
        <taxon>Polyphaga</taxon>
        <taxon>Staphyliniformia</taxon>
        <taxon>Silphidae</taxon>
        <taxon>Nicrophorinae</taxon>
        <taxon>Nicrophorus</taxon>
    </lineage>
</organism>
<dbReference type="GeneID" id="108561474"/>
<keyword evidence="2" id="KW-1133">Transmembrane helix</keyword>
<feature type="transmembrane region" description="Helical" evidence="2">
    <location>
        <begin position="102"/>
        <end position="122"/>
    </location>
</feature>
<accession>A0ABM1MK10</accession>
<keyword evidence="2" id="KW-0812">Transmembrane</keyword>
<gene>
    <name evidence="4" type="primary">LOC108561474</name>
</gene>
<feature type="transmembrane region" description="Helical" evidence="2">
    <location>
        <begin position="35"/>
        <end position="60"/>
    </location>
</feature>
<name>A0ABM1MK10_NICVS</name>
<sequence>MVPLLTEELLYLRSNSTEREHLSIIDPDNTSETSLIFTLLLICVSSLGVLSSFALLAGLYWNNRILLIPWMVTIVSYLGVDISNCIYVFIINTLQVNPMSSILFTLDFFLIIINIYCLLCVVSQYQELRAGRGRANDDLRVVPNVHYSTQPTATSFLRRAATFNETRASPTQSPTGTGPHTSMGTDEQSPNIIPKGPRKSVKFPDHESPTHNGRTLLEPWSIEVKAKNNADTAPLIETLNPITENKD</sequence>
<evidence type="ECO:0000313" key="3">
    <source>
        <dbReference type="Proteomes" id="UP000695000"/>
    </source>
</evidence>
<dbReference type="Pfam" id="PF15860">
    <property type="entry name" value="DUF4728"/>
    <property type="match status" value="1"/>
</dbReference>
<keyword evidence="2" id="KW-0472">Membrane</keyword>
<evidence type="ECO:0000256" key="1">
    <source>
        <dbReference type="SAM" id="MobiDB-lite"/>
    </source>
</evidence>
<proteinExistence type="predicted"/>
<evidence type="ECO:0000256" key="2">
    <source>
        <dbReference type="SAM" id="Phobius"/>
    </source>
</evidence>
<keyword evidence="3" id="KW-1185">Reference proteome</keyword>
<dbReference type="PANTHER" id="PTHR36694">
    <property type="entry name" value="PASIFLORA 1, ISOFORM A-RELATED"/>
    <property type="match status" value="1"/>
</dbReference>
<feature type="transmembrane region" description="Helical" evidence="2">
    <location>
        <begin position="67"/>
        <end position="90"/>
    </location>
</feature>
<reference evidence="4" key="1">
    <citation type="submission" date="2025-08" db="UniProtKB">
        <authorList>
            <consortium name="RefSeq"/>
        </authorList>
    </citation>
    <scope>IDENTIFICATION</scope>
    <source>
        <tissue evidence="4">Whole Larva</tissue>
    </source>
</reference>
<dbReference type="RefSeq" id="XP_017774910.1">
    <property type="nucleotide sequence ID" value="XM_017919421.1"/>
</dbReference>